<feature type="region of interest" description="Disordered" evidence="1">
    <location>
        <begin position="129"/>
        <end position="155"/>
    </location>
</feature>
<reference evidence="2" key="1">
    <citation type="journal article" date="2023" name="Science">
        <title>Genome structures resolve the early diversification of teleost fishes.</title>
        <authorList>
            <person name="Parey E."/>
            <person name="Louis A."/>
            <person name="Montfort J."/>
            <person name="Bouchez O."/>
            <person name="Roques C."/>
            <person name="Iampietro C."/>
            <person name="Lluch J."/>
            <person name="Castinel A."/>
            <person name="Donnadieu C."/>
            <person name="Desvignes T."/>
            <person name="Floi Bucao C."/>
            <person name="Jouanno E."/>
            <person name="Wen M."/>
            <person name="Mejri S."/>
            <person name="Dirks R."/>
            <person name="Jansen H."/>
            <person name="Henkel C."/>
            <person name="Chen W.J."/>
            <person name="Zahm M."/>
            <person name="Cabau C."/>
            <person name="Klopp C."/>
            <person name="Thompson A.W."/>
            <person name="Robinson-Rechavi M."/>
            <person name="Braasch I."/>
            <person name="Lecointre G."/>
            <person name="Bobe J."/>
            <person name="Postlethwait J.H."/>
            <person name="Berthelot C."/>
            <person name="Roest Crollius H."/>
            <person name="Guiguen Y."/>
        </authorList>
    </citation>
    <scope>NUCLEOTIDE SEQUENCE</scope>
    <source>
        <strain evidence="2">WJC10195</strain>
    </source>
</reference>
<feature type="compositionally biased region" description="Pro residues" evidence="1">
    <location>
        <begin position="146"/>
        <end position="155"/>
    </location>
</feature>
<keyword evidence="3" id="KW-1185">Reference proteome</keyword>
<comment type="caution">
    <text evidence="2">The sequence shown here is derived from an EMBL/GenBank/DDBJ whole genome shotgun (WGS) entry which is preliminary data.</text>
</comment>
<sequence>MTDSTWPPTCLPVSNDGSHGYSRGLVATRYKRETEKKSNGPSDKHPQTHLSFTRPPPTPPLPSVVFISRVLQTFHSPTAQPLDTKSRRRVSARDLHASVLPPRRLATGQPNVEISVFRQALKFERLTPFMGPVRPTSDPRPEVSHRPPPSGVRDWPGPPPEVCYSAYKSVPGRAGAARPITALCPIERTHPCLFPISSFKINFILLVKLSQKSAALAFIRERHSDSFHLGKEKDQTLSPLDESPLRVWLGRLNGIHAESCLWAFPGIY</sequence>
<name>A0A9Q1E9G6_SYNKA</name>
<dbReference type="EMBL" id="JAINUF010000021">
    <property type="protein sequence ID" value="KAJ8334642.1"/>
    <property type="molecule type" value="Genomic_DNA"/>
</dbReference>
<accession>A0A9Q1E9G6</accession>
<evidence type="ECO:0000256" key="1">
    <source>
        <dbReference type="SAM" id="MobiDB-lite"/>
    </source>
</evidence>
<dbReference type="Proteomes" id="UP001152622">
    <property type="component" value="Chromosome 21"/>
</dbReference>
<feature type="region of interest" description="Disordered" evidence="1">
    <location>
        <begin position="1"/>
        <end position="61"/>
    </location>
</feature>
<proteinExistence type="predicted"/>
<protein>
    <submittedName>
        <fullName evidence="2">Uncharacterized protein</fullName>
    </submittedName>
</protein>
<organism evidence="2 3">
    <name type="scientific">Synaphobranchus kaupii</name>
    <name type="common">Kaup's arrowtooth eel</name>
    <dbReference type="NCBI Taxonomy" id="118154"/>
    <lineage>
        <taxon>Eukaryota</taxon>
        <taxon>Metazoa</taxon>
        <taxon>Chordata</taxon>
        <taxon>Craniata</taxon>
        <taxon>Vertebrata</taxon>
        <taxon>Euteleostomi</taxon>
        <taxon>Actinopterygii</taxon>
        <taxon>Neopterygii</taxon>
        <taxon>Teleostei</taxon>
        <taxon>Anguilliformes</taxon>
        <taxon>Synaphobranchidae</taxon>
        <taxon>Synaphobranchus</taxon>
    </lineage>
</organism>
<gene>
    <name evidence="2" type="ORF">SKAU_G00402810</name>
</gene>
<evidence type="ECO:0000313" key="2">
    <source>
        <dbReference type="EMBL" id="KAJ8334642.1"/>
    </source>
</evidence>
<dbReference type="AlphaFoldDB" id="A0A9Q1E9G6"/>
<feature type="compositionally biased region" description="Basic and acidic residues" evidence="1">
    <location>
        <begin position="30"/>
        <end position="46"/>
    </location>
</feature>
<evidence type="ECO:0000313" key="3">
    <source>
        <dbReference type="Proteomes" id="UP001152622"/>
    </source>
</evidence>